<accession>A0A3B1C9L5</accession>
<dbReference type="AlphaFoldDB" id="A0A3B1C9L5"/>
<evidence type="ECO:0000313" key="1">
    <source>
        <dbReference type="EMBL" id="VAX15355.1"/>
    </source>
</evidence>
<dbReference type="EMBL" id="UOGA01000035">
    <property type="protein sequence ID" value="VAX15355.1"/>
    <property type="molecule type" value="Genomic_DNA"/>
</dbReference>
<gene>
    <name evidence="1" type="ORF">MNBD_NITROSPINAE04-1958</name>
</gene>
<proteinExistence type="predicted"/>
<organism evidence="1">
    <name type="scientific">hydrothermal vent metagenome</name>
    <dbReference type="NCBI Taxonomy" id="652676"/>
    <lineage>
        <taxon>unclassified sequences</taxon>
        <taxon>metagenomes</taxon>
        <taxon>ecological metagenomes</taxon>
    </lineage>
</organism>
<sequence length="64" mass="7376">MDTKNSNSEKNQETRDVSIVDSDNNVFGSIDSGSIYAQRNYVRKRLLPELRRYIARSGRKALEL</sequence>
<name>A0A3B1C9L5_9ZZZZ</name>
<reference evidence="1" key="1">
    <citation type="submission" date="2018-06" db="EMBL/GenBank/DDBJ databases">
        <authorList>
            <person name="Zhirakovskaya E."/>
        </authorList>
    </citation>
    <scope>NUCLEOTIDE SEQUENCE</scope>
</reference>
<protein>
    <submittedName>
        <fullName evidence="1">Uncharacterized protein</fullName>
    </submittedName>
</protein>